<dbReference type="GO" id="GO:0070939">
    <property type="term" value="C:Dsl1/NZR complex"/>
    <property type="evidence" value="ECO:0007669"/>
    <property type="project" value="TreeGrafter"/>
</dbReference>
<keyword evidence="3" id="KW-0256">Endoplasmic reticulum</keyword>
<proteinExistence type="predicted"/>
<keyword evidence="4" id="KW-0653">Protein transport</keyword>
<evidence type="ECO:0000313" key="8">
    <source>
        <dbReference type="Proteomes" id="UP001214603"/>
    </source>
</evidence>
<gene>
    <name evidence="7" type="ORF">MOBT1_002145</name>
</gene>
<feature type="region of interest" description="Disordered" evidence="5">
    <location>
        <begin position="823"/>
        <end position="867"/>
    </location>
</feature>
<dbReference type="PANTHER" id="PTHR15922">
    <property type="entry name" value="NEUROBLASTOMA-AMPLIFIED SEQUENCE"/>
    <property type="match status" value="1"/>
</dbReference>
<feature type="domain" description="Sec39" evidence="6">
    <location>
        <begin position="559"/>
        <end position="727"/>
    </location>
</feature>
<evidence type="ECO:0000256" key="3">
    <source>
        <dbReference type="ARBA" id="ARBA00022824"/>
    </source>
</evidence>
<comment type="subcellular location">
    <subcellularLocation>
        <location evidence="1">Endoplasmic reticulum</location>
    </subcellularLocation>
</comment>
<keyword evidence="2" id="KW-0813">Transport</keyword>
<sequence>MGDARSAGRDRTRSTDRRDALMDADTESERRALLAALPAPPGDVAERLEAVDDPWWAAAACVAAVRAAGDAWSAADTARVLAVAAARTAAFDAAVQDALEHGEHALEAFVAADDHAPRVLLRRKLWHMQWLLRIPLAGHGRAGDVAARAERPLLEHAHALCLAGNAVALRALLGAHVSVARALFHTLLELRLLPGTRMPVEDRESGAWIELAAKAMAPATAAALWVEHPAVVALLARRGHVAPPAAPPAPPAGLSEWYRGVIHELEAELGLVEHARALADAGVRLSLVPLRTVADELRFLGVLCETLAYGDRWSLAALHAADARTILASVVAQPQPVPETVRMLRDDVVPFLQRGTYADAGAFRHASARDAAVEIALLVLELRTERSLAIAAQVVLAWLDDPAARARLALAILAGCDEQDDGAYVVLHALAGDAPAAGAGADAAGAPLVSVLARSADASVRARYAQLSVADAAAVHAALGAAAACVALARTLLRHGVARPLRAYLALDEARTKALCAALVRAARGRDAALAALVDDLAPFVTRAGAPARPLPAAAPAWLLTQLLAAREFDAFRALAAHLAAHARVPLARDDAARLAVDAARAWCDQAPTCDPLAAPLQRAAECLASAPPTPAVEDAQRFLALLAQLARYALPSLRDARAPLTPREVREVRDPLALLARVLALHASAYRAPQIRSLARALGHAPDTPPAVAAVRVEAMLADAAAAAGDGAAARDLGERAARGARGLPRDAAHAAAHDAASRAPAALDARTRAALFGHALALAPPAELPRVLDAWRAAGAPGGAPPAPARTPPRTLARLLAPRAGMRRRARRRATRRAHARCSTRCPPARPARGLRRCSRRRRRRCATS</sequence>
<dbReference type="GO" id="GO:0000149">
    <property type="term" value="F:SNARE binding"/>
    <property type="evidence" value="ECO:0007669"/>
    <property type="project" value="TreeGrafter"/>
</dbReference>
<keyword evidence="8" id="KW-1185">Reference proteome</keyword>
<dbReference type="Pfam" id="PF08314">
    <property type="entry name" value="Sec39"/>
    <property type="match status" value="1"/>
</dbReference>
<feature type="compositionally biased region" description="Basic residues" evidence="5">
    <location>
        <begin position="823"/>
        <end position="840"/>
    </location>
</feature>
<evidence type="ECO:0000256" key="1">
    <source>
        <dbReference type="ARBA" id="ARBA00004240"/>
    </source>
</evidence>
<dbReference type="AlphaFoldDB" id="A0AAF0IWV5"/>
<evidence type="ECO:0000256" key="5">
    <source>
        <dbReference type="SAM" id="MobiDB-lite"/>
    </source>
</evidence>
<evidence type="ECO:0000313" key="7">
    <source>
        <dbReference type="EMBL" id="WFD03456.1"/>
    </source>
</evidence>
<protein>
    <recommendedName>
        <fullName evidence="6">Sec39 domain-containing protein</fullName>
    </recommendedName>
</protein>
<evidence type="ECO:0000256" key="4">
    <source>
        <dbReference type="ARBA" id="ARBA00022927"/>
    </source>
</evidence>
<feature type="region of interest" description="Disordered" evidence="5">
    <location>
        <begin position="1"/>
        <end position="26"/>
    </location>
</feature>
<name>A0AAF0IWV5_9BASI</name>
<dbReference type="GO" id="GO:0006890">
    <property type="term" value="P:retrograde vesicle-mediated transport, Golgi to endoplasmic reticulum"/>
    <property type="evidence" value="ECO:0007669"/>
    <property type="project" value="InterPro"/>
</dbReference>
<accession>A0AAF0IWV5</accession>
<dbReference type="Proteomes" id="UP001214603">
    <property type="component" value="Chromosome 4"/>
</dbReference>
<reference evidence="7" key="1">
    <citation type="submission" date="2023-03" db="EMBL/GenBank/DDBJ databases">
        <title>Mating type loci evolution in Malassezia.</title>
        <authorList>
            <person name="Coelho M.A."/>
        </authorList>
    </citation>
    <scope>NUCLEOTIDE SEQUENCE</scope>
    <source>
        <strain evidence="7">CBS 7876</strain>
    </source>
</reference>
<dbReference type="InterPro" id="IPR013244">
    <property type="entry name" value="Sec39_domain"/>
</dbReference>
<evidence type="ECO:0000259" key="6">
    <source>
        <dbReference type="Pfam" id="PF08314"/>
    </source>
</evidence>
<evidence type="ECO:0000256" key="2">
    <source>
        <dbReference type="ARBA" id="ARBA00022448"/>
    </source>
</evidence>
<dbReference type="EMBL" id="CP119937">
    <property type="protein sequence ID" value="WFD03456.1"/>
    <property type="molecule type" value="Genomic_DNA"/>
</dbReference>
<feature type="compositionally biased region" description="Basic residues" evidence="5">
    <location>
        <begin position="851"/>
        <end position="867"/>
    </location>
</feature>
<dbReference type="PANTHER" id="PTHR15922:SF2">
    <property type="entry name" value="NBAS SUBUNIT OF NRZ TETHERING COMPLEX"/>
    <property type="match status" value="1"/>
</dbReference>
<dbReference type="GO" id="GO:0015031">
    <property type="term" value="P:protein transport"/>
    <property type="evidence" value="ECO:0007669"/>
    <property type="project" value="UniProtKB-KW"/>
</dbReference>
<organism evidence="7 8">
    <name type="scientific">Malassezia obtusa</name>
    <dbReference type="NCBI Taxonomy" id="76774"/>
    <lineage>
        <taxon>Eukaryota</taxon>
        <taxon>Fungi</taxon>
        <taxon>Dikarya</taxon>
        <taxon>Basidiomycota</taxon>
        <taxon>Ustilaginomycotina</taxon>
        <taxon>Malasseziomycetes</taxon>
        <taxon>Malasseziales</taxon>
        <taxon>Malasseziaceae</taxon>
        <taxon>Malassezia</taxon>
    </lineage>
</organism>